<reference evidence="3" key="1">
    <citation type="journal article" date="2014" name="Proc. Natl. Acad. Sci. U.S.A.">
        <title>Extensive sampling of basidiomycete genomes demonstrates inadequacy of the white-rot/brown-rot paradigm for wood decay fungi.</title>
        <authorList>
            <person name="Riley R."/>
            <person name="Salamov A.A."/>
            <person name="Brown D.W."/>
            <person name="Nagy L.G."/>
            <person name="Floudas D."/>
            <person name="Held B.W."/>
            <person name="Levasseur A."/>
            <person name="Lombard V."/>
            <person name="Morin E."/>
            <person name="Otillar R."/>
            <person name="Lindquist E.A."/>
            <person name="Sun H."/>
            <person name="LaButti K.M."/>
            <person name="Schmutz J."/>
            <person name="Jabbour D."/>
            <person name="Luo H."/>
            <person name="Baker S.E."/>
            <person name="Pisabarro A.G."/>
            <person name="Walton J.D."/>
            <person name="Blanchette R.A."/>
            <person name="Henrissat B."/>
            <person name="Martin F."/>
            <person name="Cullen D."/>
            <person name="Hibbett D.S."/>
            <person name="Grigoriev I.V."/>
        </authorList>
    </citation>
    <scope>NUCLEOTIDE SEQUENCE [LARGE SCALE GENOMIC DNA]</scope>
    <source>
        <strain evidence="3">FD-172 SS1</strain>
    </source>
</reference>
<protein>
    <submittedName>
        <fullName evidence="2">Uncharacterized protein</fullName>
    </submittedName>
</protein>
<feature type="region of interest" description="Disordered" evidence="1">
    <location>
        <begin position="107"/>
        <end position="147"/>
    </location>
</feature>
<dbReference type="Proteomes" id="UP000027195">
    <property type="component" value="Unassembled WGS sequence"/>
</dbReference>
<evidence type="ECO:0000256" key="1">
    <source>
        <dbReference type="SAM" id="MobiDB-lite"/>
    </source>
</evidence>
<evidence type="ECO:0000313" key="3">
    <source>
        <dbReference type="Proteomes" id="UP000027195"/>
    </source>
</evidence>
<accession>A0A067M2N8</accession>
<name>A0A067M2N8_BOTB1</name>
<dbReference type="InParanoid" id="A0A067M2N8"/>
<feature type="compositionally biased region" description="Polar residues" evidence="1">
    <location>
        <begin position="128"/>
        <end position="139"/>
    </location>
</feature>
<evidence type="ECO:0000313" key="2">
    <source>
        <dbReference type="EMBL" id="KDQ06152.1"/>
    </source>
</evidence>
<dbReference type="AlphaFoldDB" id="A0A067M2N8"/>
<sequence length="147" mass="16817">MLHSTHAEHTAALKEFIISKRGDDGPGYLSEEPDHEDHFFWDFSNVTRGFSHQYRSAACTETTLSLTALQHVALRDRSPNRSSAITSSLRDYSCWSNTWRSYLRPRFSSNQKNIPSKPPANGFRFGRQRSSSHTATTESLAPRRRFP</sequence>
<dbReference type="HOGENOM" id="CLU_1767755_0_0_1"/>
<gene>
    <name evidence="2" type="ORF">BOTBODRAFT_60752</name>
</gene>
<keyword evidence="3" id="KW-1185">Reference proteome</keyword>
<organism evidence="2 3">
    <name type="scientific">Botryobasidium botryosum (strain FD-172 SS1)</name>
    <dbReference type="NCBI Taxonomy" id="930990"/>
    <lineage>
        <taxon>Eukaryota</taxon>
        <taxon>Fungi</taxon>
        <taxon>Dikarya</taxon>
        <taxon>Basidiomycota</taxon>
        <taxon>Agaricomycotina</taxon>
        <taxon>Agaricomycetes</taxon>
        <taxon>Cantharellales</taxon>
        <taxon>Botryobasidiaceae</taxon>
        <taxon>Botryobasidium</taxon>
    </lineage>
</organism>
<proteinExistence type="predicted"/>
<dbReference type="EMBL" id="KL198153">
    <property type="protein sequence ID" value="KDQ06152.1"/>
    <property type="molecule type" value="Genomic_DNA"/>
</dbReference>